<evidence type="ECO:0000256" key="7">
    <source>
        <dbReference type="RuleBase" id="RU363032"/>
    </source>
</evidence>
<feature type="transmembrane region" description="Helical" evidence="7">
    <location>
        <begin position="632"/>
        <end position="655"/>
    </location>
</feature>
<feature type="transmembrane region" description="Helical" evidence="7">
    <location>
        <begin position="519"/>
        <end position="546"/>
    </location>
</feature>
<name>A0A1H9WU44_9RHOB</name>
<dbReference type="GO" id="GO:0015871">
    <property type="term" value="P:choline transport"/>
    <property type="evidence" value="ECO:0007669"/>
    <property type="project" value="TreeGrafter"/>
</dbReference>
<dbReference type="FunFam" id="1.10.3720.10:FF:000001">
    <property type="entry name" value="Glycine betaine ABC transporter, permease"/>
    <property type="match status" value="1"/>
</dbReference>
<dbReference type="STRING" id="641238.SAMN04490244_11343"/>
<keyword evidence="10" id="KW-1185">Reference proteome</keyword>
<comment type="subcellular location">
    <subcellularLocation>
        <location evidence="1 7">Cell membrane</location>
        <topology evidence="1 7">Multi-pass membrane protein</topology>
    </subcellularLocation>
</comment>
<evidence type="ECO:0000313" key="10">
    <source>
        <dbReference type="Proteomes" id="UP000198885"/>
    </source>
</evidence>
<dbReference type="InterPro" id="IPR035906">
    <property type="entry name" value="MetI-like_sf"/>
</dbReference>
<feature type="transmembrane region" description="Helical" evidence="7">
    <location>
        <begin position="113"/>
        <end position="130"/>
    </location>
</feature>
<evidence type="ECO:0000256" key="3">
    <source>
        <dbReference type="ARBA" id="ARBA00022475"/>
    </source>
</evidence>
<dbReference type="PROSITE" id="PS50928">
    <property type="entry name" value="ABC_TM1"/>
    <property type="match status" value="2"/>
</dbReference>
<feature type="transmembrane region" description="Helical" evidence="7">
    <location>
        <begin position="137"/>
        <end position="154"/>
    </location>
</feature>
<dbReference type="CDD" id="cd06261">
    <property type="entry name" value="TM_PBP2"/>
    <property type="match status" value="2"/>
</dbReference>
<dbReference type="EMBL" id="FOGU01000013">
    <property type="protein sequence ID" value="SES37354.1"/>
    <property type="molecule type" value="Genomic_DNA"/>
</dbReference>
<dbReference type="InterPro" id="IPR000515">
    <property type="entry name" value="MetI-like"/>
</dbReference>
<dbReference type="Gene3D" id="1.10.3720.10">
    <property type="entry name" value="MetI-like"/>
    <property type="match status" value="2"/>
</dbReference>
<feature type="transmembrane region" description="Helical" evidence="7">
    <location>
        <begin position="426"/>
        <end position="444"/>
    </location>
</feature>
<feature type="transmembrane region" description="Helical" evidence="7">
    <location>
        <begin position="160"/>
        <end position="183"/>
    </location>
</feature>
<protein>
    <submittedName>
        <fullName evidence="9">Glycine betaine/proline transport system permease protein</fullName>
    </submittedName>
</protein>
<dbReference type="Proteomes" id="UP000198885">
    <property type="component" value="Unassembled WGS sequence"/>
</dbReference>
<sequence>MSLTDSDTRTLPTGIAPIRIVWVATLAALVLLWMLAQNVEWIADPESVVTIPLAGWISDAVKWLANDLTFGLFTFKDLTRALAWLLEIPLTVFITLLSSGAEIPLGGESSLTLPPIPWFSILLAVTWLCWVWGGRRLLLLAAASLVYLVVFGQWESAMVTLSSILVAVPVGVAGGMALGIWAYRSERVSRGLTPVLDLMQTVPIFAYLVPVLVLFGFGPVSAMIATVIYAMPPMVRVTMMALRGVSPELLEFGRMAGCTRRQMLWRILLPSARPSLMIGVNQVIMLSLNMVIIASMIGAGGLGYDVLASLRRLEIGDGLQAGLAITLLAILIDRMSQAYIAYRESPTATRRAQGVNNWAMIGGLVLVSYVVGFVFPSLSTYPEALTLDTSPFWDELVRLINVHLYTYLDAVKNTLLIYLLVPVKRFMLDVPWLAVTLLLGVVGWRLGGLRMALVVAAMAAFIALTGNWQKAMVSVYLCGISVIIASLIGIGWGLIAARSERAYKIAVTSVDTLQTLPSFVYLIPVVMLFQVGDFSAMIAIVLYALAPAVRYTAHGLRRIPSETLEAGRMSGCRPRQMLWRVRLPLALPEIALGVNQTIMMALSMLVITALVGTSDLGQEVYIALTRSSVGHGIVAGVCVAFIGMIADRLITAWVARRKKQFRIN</sequence>
<accession>A0A1H9WU44</accession>
<dbReference type="Pfam" id="PF00528">
    <property type="entry name" value="BPD_transp_1"/>
    <property type="match status" value="2"/>
</dbReference>
<evidence type="ECO:0000256" key="1">
    <source>
        <dbReference type="ARBA" id="ARBA00004651"/>
    </source>
</evidence>
<evidence type="ECO:0000256" key="5">
    <source>
        <dbReference type="ARBA" id="ARBA00022989"/>
    </source>
</evidence>
<dbReference type="OrthoDB" id="9815258at2"/>
<gene>
    <name evidence="9" type="ORF">SAMN04490244_11343</name>
</gene>
<dbReference type="AlphaFoldDB" id="A0A1H9WU44"/>
<keyword evidence="3" id="KW-1003">Cell membrane</keyword>
<feature type="domain" description="ABC transmembrane type-1" evidence="8">
    <location>
        <begin position="153"/>
        <end position="336"/>
    </location>
</feature>
<evidence type="ECO:0000256" key="4">
    <source>
        <dbReference type="ARBA" id="ARBA00022692"/>
    </source>
</evidence>
<evidence type="ECO:0000259" key="8">
    <source>
        <dbReference type="PROSITE" id="PS50928"/>
    </source>
</evidence>
<feature type="transmembrane region" description="Helical" evidence="7">
    <location>
        <begin position="357"/>
        <end position="379"/>
    </location>
</feature>
<feature type="transmembrane region" description="Helical" evidence="7">
    <location>
        <begin position="81"/>
        <end position="101"/>
    </location>
</feature>
<dbReference type="PANTHER" id="PTHR47737:SF1">
    <property type="entry name" value="GLYCINE BETAINE_PROLINE BETAINE TRANSPORT SYSTEM PERMEASE PROTEIN PROW"/>
    <property type="match status" value="1"/>
</dbReference>
<dbReference type="GO" id="GO:0043190">
    <property type="term" value="C:ATP-binding cassette (ABC) transporter complex"/>
    <property type="evidence" value="ECO:0007669"/>
    <property type="project" value="TreeGrafter"/>
</dbReference>
<keyword evidence="6 7" id="KW-0472">Membrane</keyword>
<feature type="transmembrane region" description="Helical" evidence="7">
    <location>
        <begin position="475"/>
        <end position="499"/>
    </location>
</feature>
<keyword evidence="5 7" id="KW-1133">Transmembrane helix</keyword>
<feature type="transmembrane region" description="Helical" evidence="7">
    <location>
        <begin position="585"/>
        <end position="612"/>
    </location>
</feature>
<keyword evidence="2 7" id="KW-0813">Transport</keyword>
<evidence type="ECO:0000313" key="9">
    <source>
        <dbReference type="EMBL" id="SES37354.1"/>
    </source>
</evidence>
<dbReference type="GO" id="GO:0031460">
    <property type="term" value="P:glycine betaine transport"/>
    <property type="evidence" value="ECO:0007669"/>
    <property type="project" value="TreeGrafter"/>
</dbReference>
<feature type="transmembrane region" description="Helical" evidence="7">
    <location>
        <begin position="450"/>
        <end position="468"/>
    </location>
</feature>
<organism evidence="9 10">
    <name type="scientific">Tranquillimonas rosea</name>
    <dbReference type="NCBI Taxonomy" id="641238"/>
    <lineage>
        <taxon>Bacteria</taxon>
        <taxon>Pseudomonadati</taxon>
        <taxon>Pseudomonadota</taxon>
        <taxon>Alphaproteobacteria</taxon>
        <taxon>Rhodobacterales</taxon>
        <taxon>Roseobacteraceae</taxon>
        <taxon>Tranquillimonas</taxon>
    </lineage>
</organism>
<reference evidence="9 10" key="1">
    <citation type="submission" date="2016-10" db="EMBL/GenBank/DDBJ databases">
        <authorList>
            <person name="de Groot N.N."/>
        </authorList>
    </citation>
    <scope>NUCLEOTIDE SEQUENCE [LARGE SCALE GENOMIC DNA]</scope>
    <source>
        <strain evidence="9 10">DSM 23042</strain>
    </source>
</reference>
<feature type="domain" description="ABC transmembrane type-1" evidence="8">
    <location>
        <begin position="471"/>
        <end position="650"/>
    </location>
</feature>
<dbReference type="SUPFAM" id="SSF161098">
    <property type="entry name" value="MetI-like"/>
    <property type="match status" value="2"/>
</dbReference>
<feature type="transmembrane region" description="Helical" evidence="7">
    <location>
        <begin position="20"/>
        <end position="36"/>
    </location>
</feature>
<dbReference type="GO" id="GO:0015226">
    <property type="term" value="F:carnitine transmembrane transporter activity"/>
    <property type="evidence" value="ECO:0007669"/>
    <property type="project" value="TreeGrafter"/>
</dbReference>
<feature type="transmembrane region" description="Helical" evidence="7">
    <location>
        <begin position="204"/>
        <end position="231"/>
    </location>
</feature>
<evidence type="ECO:0000256" key="2">
    <source>
        <dbReference type="ARBA" id="ARBA00022448"/>
    </source>
</evidence>
<dbReference type="RefSeq" id="WP_092695968.1">
    <property type="nucleotide sequence ID" value="NZ_FOGU01000013.1"/>
</dbReference>
<keyword evidence="4 7" id="KW-0812">Transmembrane</keyword>
<evidence type="ECO:0000256" key="6">
    <source>
        <dbReference type="ARBA" id="ARBA00023136"/>
    </source>
</evidence>
<feature type="transmembrane region" description="Helical" evidence="7">
    <location>
        <begin position="399"/>
        <end position="419"/>
    </location>
</feature>
<comment type="similarity">
    <text evidence="7">Belongs to the binding-protein-dependent transport system permease family.</text>
</comment>
<dbReference type="GO" id="GO:0005275">
    <property type="term" value="F:amine transmembrane transporter activity"/>
    <property type="evidence" value="ECO:0007669"/>
    <property type="project" value="TreeGrafter"/>
</dbReference>
<dbReference type="PANTHER" id="PTHR47737">
    <property type="entry name" value="GLYCINE BETAINE/PROLINE BETAINE TRANSPORT SYSTEM PERMEASE PROTEIN PROW"/>
    <property type="match status" value="1"/>
</dbReference>
<feature type="transmembrane region" description="Helical" evidence="7">
    <location>
        <begin position="278"/>
        <end position="299"/>
    </location>
</feature>
<proteinExistence type="inferred from homology"/>